<dbReference type="PROSITE" id="PS51379">
    <property type="entry name" value="4FE4S_FER_2"/>
    <property type="match status" value="1"/>
</dbReference>
<keyword evidence="4 7" id="KW-0812">Transmembrane</keyword>
<keyword evidence="6 7" id="KW-0472">Membrane</keyword>
<feature type="transmembrane region" description="Helical" evidence="7">
    <location>
        <begin position="44"/>
        <end position="62"/>
    </location>
</feature>
<dbReference type="NCBIfam" id="TIGR01297">
    <property type="entry name" value="CDF"/>
    <property type="match status" value="1"/>
</dbReference>
<dbReference type="Gene3D" id="1.20.1510.10">
    <property type="entry name" value="Cation efflux protein transmembrane domain"/>
    <property type="match status" value="1"/>
</dbReference>
<feature type="transmembrane region" description="Helical" evidence="7">
    <location>
        <begin position="12"/>
        <end position="32"/>
    </location>
</feature>
<evidence type="ECO:0000256" key="7">
    <source>
        <dbReference type="SAM" id="Phobius"/>
    </source>
</evidence>
<dbReference type="SUPFAM" id="SSF160240">
    <property type="entry name" value="Cation efflux protein cytoplasmic domain-like"/>
    <property type="match status" value="1"/>
</dbReference>
<feature type="transmembrane region" description="Helical" evidence="7">
    <location>
        <begin position="74"/>
        <end position="96"/>
    </location>
</feature>
<dbReference type="GO" id="GO:0005886">
    <property type="term" value="C:plasma membrane"/>
    <property type="evidence" value="ECO:0007669"/>
    <property type="project" value="TreeGrafter"/>
</dbReference>
<protein>
    <submittedName>
        <fullName evidence="9">Cation transporter</fullName>
    </submittedName>
</protein>
<dbReference type="PANTHER" id="PTHR43840">
    <property type="entry name" value="MITOCHONDRIAL METAL TRANSPORTER 1-RELATED"/>
    <property type="match status" value="1"/>
</dbReference>
<keyword evidence="10" id="KW-1185">Reference proteome</keyword>
<evidence type="ECO:0000256" key="5">
    <source>
        <dbReference type="ARBA" id="ARBA00022989"/>
    </source>
</evidence>
<dbReference type="InterPro" id="IPR017896">
    <property type="entry name" value="4Fe4S_Fe-S-bd"/>
</dbReference>
<dbReference type="InterPro" id="IPR027469">
    <property type="entry name" value="Cation_efflux_TMD_sf"/>
</dbReference>
<dbReference type="EMBL" id="SZQL01000002">
    <property type="protein sequence ID" value="TKK70966.1"/>
    <property type="molecule type" value="Genomic_DNA"/>
</dbReference>
<name>A0A4U3LAB2_9BACT</name>
<dbReference type="GO" id="GO:0006882">
    <property type="term" value="P:intracellular zinc ion homeostasis"/>
    <property type="evidence" value="ECO:0007669"/>
    <property type="project" value="TreeGrafter"/>
</dbReference>
<evidence type="ECO:0000313" key="9">
    <source>
        <dbReference type="EMBL" id="TKK70966.1"/>
    </source>
</evidence>
<evidence type="ECO:0000256" key="4">
    <source>
        <dbReference type="ARBA" id="ARBA00022692"/>
    </source>
</evidence>
<accession>A0A4U3LAB2</accession>
<evidence type="ECO:0000256" key="1">
    <source>
        <dbReference type="ARBA" id="ARBA00004141"/>
    </source>
</evidence>
<feature type="transmembrane region" description="Helical" evidence="7">
    <location>
        <begin position="180"/>
        <end position="197"/>
    </location>
</feature>
<evidence type="ECO:0000259" key="8">
    <source>
        <dbReference type="PROSITE" id="PS51379"/>
    </source>
</evidence>
<reference evidence="9 10" key="1">
    <citation type="submission" date="2019-05" db="EMBL/GenBank/DDBJ databases">
        <title>Panacibacter sp. strain 17mud1-8 Genome sequencing and assembly.</title>
        <authorList>
            <person name="Chhetri G."/>
        </authorList>
    </citation>
    <scope>NUCLEOTIDE SEQUENCE [LARGE SCALE GENOMIC DNA]</scope>
    <source>
        <strain evidence="9 10">17mud1-8</strain>
    </source>
</reference>
<dbReference type="SUPFAM" id="SSF161111">
    <property type="entry name" value="Cation efflux protein transmembrane domain-like"/>
    <property type="match status" value="1"/>
</dbReference>
<dbReference type="GO" id="GO:0015086">
    <property type="term" value="F:cadmium ion transmembrane transporter activity"/>
    <property type="evidence" value="ECO:0007669"/>
    <property type="project" value="TreeGrafter"/>
</dbReference>
<dbReference type="AlphaFoldDB" id="A0A4U3LAB2"/>
<dbReference type="Pfam" id="PF01545">
    <property type="entry name" value="Cation_efflux"/>
    <property type="match status" value="1"/>
</dbReference>
<dbReference type="InterPro" id="IPR058533">
    <property type="entry name" value="Cation_efflux_TM"/>
</dbReference>
<comment type="caution">
    <text evidence="9">The sequence shown here is derived from an EMBL/GenBank/DDBJ whole genome shotgun (WGS) entry which is preliminary data.</text>
</comment>
<comment type="similarity">
    <text evidence="2">Belongs to the cation diffusion facilitator (CDF) transporter (TC 2.A.4) family.</text>
</comment>
<comment type="subcellular location">
    <subcellularLocation>
        <location evidence="1">Membrane</location>
        <topology evidence="1">Multi-pass membrane protein</topology>
    </subcellularLocation>
</comment>
<sequence>MQSAKQNFRVQKWITLLSVVLFIAKIIAYYLTHSLAILTDALESIVNVIAGFIGLYSLYIAAKPRDEGHPYGHGKAEFVSAAVEGSLIVAAGILVLYQTVQNFFEDRPVGSLDKGLILVGITGIVNYVAGYICIKIGRRNKSVALESSGKHLQIDTYSTLAVIAGLIIILYTGQYWLDKAIAITLSGIILYNGYRIIRTSLAGIMDEADMKLLTRMVQLLNANRRENWVDIHNLRVIKYGSLLHADFHLTVPWYLNINEAHDEIDKLRTLITSEFGDAFEMFVHTDGCIPPAGCAICIKSDCPVRQHVLEKRLEWTLANVLLNEKHTLETAQLNEMKNKKQNTRTGETRGKE</sequence>
<gene>
    <name evidence="9" type="ORF">FC093_04600</name>
</gene>
<dbReference type="InterPro" id="IPR002524">
    <property type="entry name" value="Cation_efflux"/>
</dbReference>
<evidence type="ECO:0000256" key="6">
    <source>
        <dbReference type="ARBA" id="ARBA00023136"/>
    </source>
</evidence>
<dbReference type="InterPro" id="IPR036837">
    <property type="entry name" value="Cation_efflux_CTD_sf"/>
</dbReference>
<dbReference type="PANTHER" id="PTHR43840:SF15">
    <property type="entry name" value="MITOCHONDRIAL METAL TRANSPORTER 1-RELATED"/>
    <property type="match status" value="1"/>
</dbReference>
<feature type="transmembrane region" description="Helical" evidence="7">
    <location>
        <begin position="116"/>
        <end position="134"/>
    </location>
</feature>
<dbReference type="Gene3D" id="3.30.70.1350">
    <property type="entry name" value="Cation efflux protein, cytoplasmic domain"/>
    <property type="match status" value="1"/>
</dbReference>
<dbReference type="GO" id="GO:0015341">
    <property type="term" value="F:zinc efflux antiporter activity"/>
    <property type="evidence" value="ECO:0007669"/>
    <property type="project" value="TreeGrafter"/>
</dbReference>
<dbReference type="InterPro" id="IPR050291">
    <property type="entry name" value="CDF_Transporter"/>
</dbReference>
<keyword evidence="3" id="KW-0813">Transport</keyword>
<dbReference type="GO" id="GO:0015093">
    <property type="term" value="F:ferrous iron transmembrane transporter activity"/>
    <property type="evidence" value="ECO:0007669"/>
    <property type="project" value="TreeGrafter"/>
</dbReference>
<feature type="transmembrane region" description="Helical" evidence="7">
    <location>
        <begin position="154"/>
        <end position="174"/>
    </location>
</feature>
<evidence type="ECO:0000256" key="2">
    <source>
        <dbReference type="ARBA" id="ARBA00008114"/>
    </source>
</evidence>
<evidence type="ECO:0000256" key="3">
    <source>
        <dbReference type="ARBA" id="ARBA00022448"/>
    </source>
</evidence>
<keyword evidence="5 7" id="KW-1133">Transmembrane helix</keyword>
<dbReference type="OrthoDB" id="9806522at2"/>
<evidence type="ECO:0000313" key="10">
    <source>
        <dbReference type="Proteomes" id="UP000305848"/>
    </source>
</evidence>
<dbReference type="InterPro" id="IPR027470">
    <property type="entry name" value="Cation_efflux_CTD"/>
</dbReference>
<dbReference type="Proteomes" id="UP000305848">
    <property type="component" value="Unassembled WGS sequence"/>
</dbReference>
<proteinExistence type="inferred from homology"/>
<feature type="domain" description="4Fe-4S ferredoxin-type" evidence="8">
    <location>
        <begin position="279"/>
        <end position="312"/>
    </location>
</feature>
<dbReference type="Pfam" id="PF16916">
    <property type="entry name" value="ZT_dimer"/>
    <property type="match status" value="1"/>
</dbReference>
<organism evidence="9 10">
    <name type="scientific">Ilyomonas limi</name>
    <dbReference type="NCBI Taxonomy" id="2575867"/>
    <lineage>
        <taxon>Bacteria</taxon>
        <taxon>Pseudomonadati</taxon>
        <taxon>Bacteroidota</taxon>
        <taxon>Chitinophagia</taxon>
        <taxon>Chitinophagales</taxon>
        <taxon>Chitinophagaceae</taxon>
        <taxon>Ilyomonas</taxon>
    </lineage>
</organism>
<dbReference type="RefSeq" id="WP_137260565.1">
    <property type="nucleotide sequence ID" value="NZ_SZQL01000002.1"/>
</dbReference>